<proteinExistence type="predicted"/>
<feature type="non-terminal residue" evidence="1">
    <location>
        <position position="60"/>
    </location>
</feature>
<dbReference type="Proteomes" id="UP000824094">
    <property type="component" value="Unassembled WGS sequence"/>
</dbReference>
<reference evidence="1" key="2">
    <citation type="journal article" date="2021" name="PeerJ">
        <title>Extensive microbial diversity within the chicken gut microbiome revealed by metagenomics and culture.</title>
        <authorList>
            <person name="Gilroy R."/>
            <person name="Ravi A."/>
            <person name="Getino M."/>
            <person name="Pursley I."/>
            <person name="Horton D.L."/>
            <person name="Alikhan N.F."/>
            <person name="Baker D."/>
            <person name="Gharbi K."/>
            <person name="Hall N."/>
            <person name="Watson M."/>
            <person name="Adriaenssens E.M."/>
            <person name="Foster-Nyarko E."/>
            <person name="Jarju S."/>
            <person name="Secka A."/>
            <person name="Antonio M."/>
            <person name="Oren A."/>
            <person name="Chaudhuri R.R."/>
            <person name="La Ragione R."/>
            <person name="Hildebrand F."/>
            <person name="Pallen M.J."/>
        </authorList>
    </citation>
    <scope>NUCLEOTIDE SEQUENCE</scope>
    <source>
        <strain evidence="1">18911</strain>
    </source>
</reference>
<comment type="caution">
    <text evidence="1">The sequence shown here is derived from an EMBL/GenBank/DDBJ whole genome shotgun (WGS) entry which is preliminary data.</text>
</comment>
<reference evidence="1" key="1">
    <citation type="submission" date="2020-10" db="EMBL/GenBank/DDBJ databases">
        <authorList>
            <person name="Gilroy R."/>
        </authorList>
    </citation>
    <scope>NUCLEOTIDE SEQUENCE</scope>
    <source>
        <strain evidence="1">18911</strain>
    </source>
</reference>
<sequence>MLQTGKRKFGLASVIVALVLVAAMAVTALAFKGNDTALADDSFAASGSPVVFAHLTDTHY</sequence>
<evidence type="ECO:0000313" key="1">
    <source>
        <dbReference type="EMBL" id="HIU60975.1"/>
    </source>
</evidence>
<protein>
    <submittedName>
        <fullName evidence="1">Uncharacterized protein</fullName>
    </submittedName>
</protein>
<accession>A0A9D1MIT1</accession>
<name>A0A9D1MIT1_9FIRM</name>
<evidence type="ECO:0000313" key="2">
    <source>
        <dbReference type="Proteomes" id="UP000824094"/>
    </source>
</evidence>
<dbReference type="EMBL" id="DVNF01000183">
    <property type="protein sequence ID" value="HIU60975.1"/>
    <property type="molecule type" value="Genomic_DNA"/>
</dbReference>
<gene>
    <name evidence="1" type="ORF">IAB05_06250</name>
</gene>
<organism evidence="1 2">
    <name type="scientific">Candidatus Stercoripulliclostridium merdigallinarum</name>
    <dbReference type="NCBI Taxonomy" id="2840951"/>
    <lineage>
        <taxon>Bacteria</taxon>
        <taxon>Bacillati</taxon>
        <taxon>Bacillota</taxon>
        <taxon>Clostridia</taxon>
        <taxon>Eubacteriales</taxon>
        <taxon>Candidatus Stercoripulliclostridium</taxon>
    </lineage>
</organism>
<dbReference type="AlphaFoldDB" id="A0A9D1MIT1"/>